<reference evidence="1" key="1">
    <citation type="submission" date="2014-12" db="EMBL/GenBank/DDBJ databases">
        <title>Insight into the proteome of Arion vulgaris.</title>
        <authorList>
            <person name="Aradska J."/>
            <person name="Bulat T."/>
            <person name="Smidak R."/>
            <person name="Sarate P."/>
            <person name="Gangsoo J."/>
            <person name="Sialana F."/>
            <person name="Bilban M."/>
            <person name="Lubec G."/>
        </authorList>
    </citation>
    <scope>NUCLEOTIDE SEQUENCE</scope>
    <source>
        <tissue evidence="1">Skin</tissue>
    </source>
</reference>
<evidence type="ECO:0000313" key="1">
    <source>
        <dbReference type="EMBL" id="CEK97303.1"/>
    </source>
</evidence>
<proteinExistence type="predicted"/>
<gene>
    <name evidence="1" type="primary">ORF215366</name>
</gene>
<organism evidence="1">
    <name type="scientific">Arion vulgaris</name>
    <dbReference type="NCBI Taxonomy" id="1028688"/>
    <lineage>
        <taxon>Eukaryota</taxon>
        <taxon>Metazoa</taxon>
        <taxon>Spiralia</taxon>
        <taxon>Lophotrochozoa</taxon>
        <taxon>Mollusca</taxon>
        <taxon>Gastropoda</taxon>
        <taxon>Heterobranchia</taxon>
        <taxon>Euthyneura</taxon>
        <taxon>Panpulmonata</taxon>
        <taxon>Eupulmonata</taxon>
        <taxon>Stylommatophora</taxon>
        <taxon>Helicina</taxon>
        <taxon>Arionoidea</taxon>
        <taxon>Arionidae</taxon>
        <taxon>Arion</taxon>
    </lineage>
</organism>
<name>A0A0B7BWC2_9EUPU</name>
<sequence length="49" mass="5806">WETIKKAVRDQEKCQTTDKEAQDRNNKCDKVYTFIKYTCVVIIQSPLLI</sequence>
<dbReference type="AlphaFoldDB" id="A0A0B7BWC2"/>
<feature type="non-terminal residue" evidence="1">
    <location>
        <position position="1"/>
    </location>
</feature>
<dbReference type="EMBL" id="HACG01050438">
    <property type="protein sequence ID" value="CEK97303.1"/>
    <property type="molecule type" value="Transcribed_RNA"/>
</dbReference>
<accession>A0A0B7BWC2</accession>
<protein>
    <submittedName>
        <fullName evidence="1">Uncharacterized protein</fullName>
    </submittedName>
</protein>